<dbReference type="Gene3D" id="3.30.565.10">
    <property type="entry name" value="Histidine kinase-like ATPase, C-terminal domain"/>
    <property type="match status" value="1"/>
</dbReference>
<dbReference type="EMBL" id="AAJERN010000030">
    <property type="protein sequence ID" value="ECL0462966.1"/>
    <property type="molecule type" value="Genomic_DNA"/>
</dbReference>
<proteinExistence type="predicted"/>
<protein>
    <submittedName>
        <fullName evidence="4">Uncharacterized protein</fullName>
    </submittedName>
</protein>
<reference evidence="4" key="2">
    <citation type="submission" date="2019-09" db="EMBL/GenBank/DDBJ databases">
        <authorList>
            <person name="Ashton P.M."/>
            <person name="Dallman T."/>
            <person name="Nair S."/>
            <person name="De Pinna E."/>
            <person name="Peters T."/>
            <person name="Grant K."/>
        </authorList>
    </citation>
    <scope>NUCLEOTIDE SEQUENCE</scope>
    <source>
        <strain evidence="5">203504</strain>
        <strain evidence="4">228931</strain>
        <strain evidence="3">241882</strain>
        <strain evidence="2">241940</strain>
    </source>
</reference>
<dbReference type="EMBL" id="AAKDMM010000005">
    <property type="protein sequence ID" value="ECQ9106127.1"/>
    <property type="molecule type" value="Genomic_DNA"/>
</dbReference>
<organism evidence="4">
    <name type="scientific">Campylobacter jejuni</name>
    <dbReference type="NCBI Taxonomy" id="197"/>
    <lineage>
        <taxon>Bacteria</taxon>
        <taxon>Pseudomonadati</taxon>
        <taxon>Campylobacterota</taxon>
        <taxon>Epsilonproteobacteria</taxon>
        <taxon>Campylobacterales</taxon>
        <taxon>Campylobacteraceae</taxon>
        <taxon>Campylobacter</taxon>
    </lineage>
</organism>
<sequence>MKNKNKKNITRNSLYRKNKLFEYQSLELNKKDISKIINDVIKLSKNPKDFIISFRKLVKFDLGLCLIFTSLLEYFSKTKEIRFYFKKYLMPKDKNIRNMFIQTGIFQILCNKSTPNQKGKICILKASINNQEELKQILLKISKKIVEFSLEKINISNNIYIKKHLNKIFDELLLNVKSHADTNELIYLAGEVQEDVIKFAILDQGIGFAGSIQKRSNFKDKILDTLKRHNGNYVKTIFESNTERHRNYSGENIRRGNGTKRLEESIKKCKGAKMQIVSKQDFYELYFDNKNITKYSSNSYEVEKHEAIGTLISFELPIKELLNGESK</sequence>
<evidence type="ECO:0000313" key="4">
    <source>
        <dbReference type="EMBL" id="ECR1614798.1"/>
    </source>
</evidence>
<comment type="caution">
    <text evidence="4">The sequence shown here is derived from an EMBL/GenBank/DDBJ whole genome shotgun (WGS) entry which is preliminary data.</text>
</comment>
<name>A0A5Z1DZC6_CAMJU</name>
<gene>
    <name evidence="3" type="ORF">F0F31_04665</name>
    <name evidence="2" type="ORF">F0G84_03400</name>
    <name evidence="4" type="ORF">F0K10_08630</name>
    <name evidence="5" type="ORF">F1N62_08050</name>
    <name evidence="1" type="ORF">FKJ47_09140</name>
</gene>
<dbReference type="EMBL" id="AAKFJU010000015">
    <property type="protein sequence ID" value="ECR2912644.1"/>
    <property type="molecule type" value="Genomic_DNA"/>
</dbReference>
<dbReference type="RefSeq" id="WP_044260196.1">
    <property type="nucleotide sequence ID" value="NZ_CP131440.1"/>
</dbReference>
<dbReference type="EMBL" id="AAKEOA010000028">
    <property type="protein sequence ID" value="ECR1614798.1"/>
    <property type="molecule type" value="Genomic_DNA"/>
</dbReference>
<accession>A0A5Z1DZC6</accession>
<dbReference type="InterPro" id="IPR036890">
    <property type="entry name" value="HATPase_C_sf"/>
</dbReference>
<dbReference type="EMBL" id="AAKDJR010000008">
    <property type="protein sequence ID" value="ECQ8878505.1"/>
    <property type="molecule type" value="Genomic_DNA"/>
</dbReference>
<evidence type="ECO:0000313" key="2">
    <source>
        <dbReference type="EMBL" id="ECQ8878505.1"/>
    </source>
</evidence>
<evidence type="ECO:0000313" key="1">
    <source>
        <dbReference type="EMBL" id="ECL0462966.1"/>
    </source>
</evidence>
<reference evidence="1" key="1">
    <citation type="submission" date="2019-06" db="EMBL/GenBank/DDBJ databases">
        <authorList>
            <consortium name="NARMS: The National Antimicrobial Resistance Monitoring System"/>
        </authorList>
    </citation>
    <scope>NUCLEOTIDE SEQUENCE</scope>
    <source>
        <strain evidence="1">FSIS11921961</strain>
    </source>
</reference>
<evidence type="ECO:0000313" key="5">
    <source>
        <dbReference type="EMBL" id="ECR2912644.1"/>
    </source>
</evidence>
<evidence type="ECO:0000313" key="3">
    <source>
        <dbReference type="EMBL" id="ECQ9106127.1"/>
    </source>
</evidence>
<dbReference type="AlphaFoldDB" id="A0A5Z1DZC6"/>
<dbReference type="SUPFAM" id="SSF55874">
    <property type="entry name" value="ATPase domain of HSP90 chaperone/DNA topoisomerase II/histidine kinase"/>
    <property type="match status" value="1"/>
</dbReference>